<gene>
    <name evidence="1" type="ORF">O1611_g1095</name>
</gene>
<keyword evidence="2" id="KW-1185">Reference proteome</keyword>
<comment type="caution">
    <text evidence="1">The sequence shown here is derived from an EMBL/GenBank/DDBJ whole genome shotgun (WGS) entry which is preliminary data.</text>
</comment>
<evidence type="ECO:0000313" key="1">
    <source>
        <dbReference type="EMBL" id="KAJ8132533.1"/>
    </source>
</evidence>
<name>A0ACC2JZB1_9PEZI</name>
<reference evidence="1" key="1">
    <citation type="submission" date="2022-12" db="EMBL/GenBank/DDBJ databases">
        <title>Genome Sequence of Lasiodiplodia mahajangana.</title>
        <authorList>
            <person name="Buettner E."/>
        </authorList>
    </citation>
    <scope>NUCLEOTIDE SEQUENCE</scope>
    <source>
        <strain evidence="1">VT137</strain>
    </source>
</reference>
<accession>A0ACC2JZB1</accession>
<dbReference type="Proteomes" id="UP001153332">
    <property type="component" value="Unassembled WGS sequence"/>
</dbReference>
<proteinExistence type="predicted"/>
<organism evidence="1 2">
    <name type="scientific">Lasiodiplodia mahajangana</name>
    <dbReference type="NCBI Taxonomy" id="1108764"/>
    <lineage>
        <taxon>Eukaryota</taxon>
        <taxon>Fungi</taxon>
        <taxon>Dikarya</taxon>
        <taxon>Ascomycota</taxon>
        <taxon>Pezizomycotina</taxon>
        <taxon>Dothideomycetes</taxon>
        <taxon>Dothideomycetes incertae sedis</taxon>
        <taxon>Botryosphaeriales</taxon>
        <taxon>Botryosphaeriaceae</taxon>
        <taxon>Lasiodiplodia</taxon>
    </lineage>
</organism>
<evidence type="ECO:0000313" key="2">
    <source>
        <dbReference type="Proteomes" id="UP001153332"/>
    </source>
</evidence>
<protein>
    <submittedName>
        <fullName evidence="1">Uncharacterized protein</fullName>
    </submittedName>
</protein>
<sequence>MRLCGIFLAITISGATALHQSVIAHPPGAVEMATPDLNIDNINNITETITKAPHPLKTVVPDKPAVEASASIMGLIVFSAAGLVLL</sequence>
<dbReference type="EMBL" id="JAPUUL010000116">
    <property type="protein sequence ID" value="KAJ8132533.1"/>
    <property type="molecule type" value="Genomic_DNA"/>
</dbReference>